<dbReference type="Pfam" id="PF00685">
    <property type="entry name" value="Sulfotransfer_1"/>
    <property type="match status" value="1"/>
</dbReference>
<dbReference type="InterPro" id="IPR000863">
    <property type="entry name" value="Sulfotransferase_dom"/>
</dbReference>
<feature type="domain" description="Sulfotransferase" evidence="1">
    <location>
        <begin position="4"/>
        <end position="92"/>
    </location>
</feature>
<evidence type="ECO:0000259" key="1">
    <source>
        <dbReference type="Pfam" id="PF00685"/>
    </source>
</evidence>
<organism evidence="2">
    <name type="scientific">marine sediment metagenome</name>
    <dbReference type="NCBI Taxonomy" id="412755"/>
    <lineage>
        <taxon>unclassified sequences</taxon>
        <taxon>metagenomes</taxon>
        <taxon>ecological metagenomes</taxon>
    </lineage>
</organism>
<feature type="non-terminal residue" evidence="2">
    <location>
        <position position="1"/>
    </location>
</feature>
<name>X1GSP7_9ZZZZ</name>
<dbReference type="SUPFAM" id="SSF52540">
    <property type="entry name" value="P-loop containing nucleoside triphosphate hydrolases"/>
    <property type="match status" value="1"/>
</dbReference>
<dbReference type="GO" id="GO:0008146">
    <property type="term" value="F:sulfotransferase activity"/>
    <property type="evidence" value="ECO:0007669"/>
    <property type="project" value="InterPro"/>
</dbReference>
<evidence type="ECO:0000313" key="2">
    <source>
        <dbReference type="EMBL" id="GAH60926.1"/>
    </source>
</evidence>
<comment type="caution">
    <text evidence="2">The sequence shown here is derived from an EMBL/GenBank/DDBJ whole genome shotgun (WGS) entry which is preliminary data.</text>
</comment>
<accession>X1GSP7</accession>
<dbReference type="AlphaFoldDB" id="X1GSP7"/>
<dbReference type="Gene3D" id="3.40.50.300">
    <property type="entry name" value="P-loop containing nucleotide triphosphate hydrolases"/>
    <property type="match status" value="1"/>
</dbReference>
<reference evidence="2" key="1">
    <citation type="journal article" date="2014" name="Front. Microbiol.">
        <title>High frequency of phylogenetically diverse reductive dehalogenase-homologous genes in deep subseafloor sedimentary metagenomes.</title>
        <authorList>
            <person name="Kawai M."/>
            <person name="Futagami T."/>
            <person name="Toyoda A."/>
            <person name="Takaki Y."/>
            <person name="Nishi S."/>
            <person name="Hori S."/>
            <person name="Arai W."/>
            <person name="Tsubouchi T."/>
            <person name="Morono Y."/>
            <person name="Uchiyama I."/>
            <person name="Ito T."/>
            <person name="Fujiyama A."/>
            <person name="Inagaki F."/>
            <person name="Takami H."/>
        </authorList>
    </citation>
    <scope>NUCLEOTIDE SEQUENCE</scope>
    <source>
        <strain evidence="2">Expedition CK06-06</strain>
    </source>
</reference>
<proteinExistence type="predicted"/>
<protein>
    <recommendedName>
        <fullName evidence="1">Sulfotransferase domain-containing protein</fullName>
    </recommendedName>
</protein>
<dbReference type="EMBL" id="BARU01018880">
    <property type="protein sequence ID" value="GAH60926.1"/>
    <property type="molecule type" value="Genomic_DNA"/>
</dbReference>
<sequence>KKFESLPNHLIINFEDLILKKEETFEKIFNFIGLGFEPGVKDFINKYISNNPVKNYPWKPIATAPYRAFSVSPKKKIGSYKDILTEKEINEVKLLI</sequence>
<dbReference type="InterPro" id="IPR027417">
    <property type="entry name" value="P-loop_NTPase"/>
</dbReference>
<gene>
    <name evidence="2" type="ORF">S03H2_31157</name>
</gene>